<evidence type="ECO:0000313" key="3">
    <source>
        <dbReference type="Proteomes" id="UP000822688"/>
    </source>
</evidence>
<dbReference type="Gene3D" id="1.20.1280.50">
    <property type="match status" value="1"/>
</dbReference>
<dbReference type="PROSITE" id="PS50181">
    <property type="entry name" value="FBOX"/>
    <property type="match status" value="1"/>
</dbReference>
<gene>
    <name evidence="2" type="ORF">KC19_11G158000</name>
</gene>
<dbReference type="Proteomes" id="UP000822688">
    <property type="component" value="Chromosome 11"/>
</dbReference>
<dbReference type="AlphaFoldDB" id="A0A8T0GL68"/>
<dbReference type="InterPro" id="IPR001810">
    <property type="entry name" value="F-box_dom"/>
</dbReference>
<accession>A0A8T0GL68</accession>
<dbReference type="InterPro" id="IPR036047">
    <property type="entry name" value="F-box-like_dom_sf"/>
</dbReference>
<evidence type="ECO:0000313" key="2">
    <source>
        <dbReference type="EMBL" id="KAG0557792.1"/>
    </source>
</evidence>
<protein>
    <recommendedName>
        <fullName evidence="1">F-box domain-containing protein</fullName>
    </recommendedName>
</protein>
<feature type="domain" description="F-box" evidence="1">
    <location>
        <begin position="20"/>
        <end position="72"/>
    </location>
</feature>
<organism evidence="2 3">
    <name type="scientific">Ceratodon purpureus</name>
    <name type="common">Fire moss</name>
    <name type="synonym">Dicranum purpureum</name>
    <dbReference type="NCBI Taxonomy" id="3225"/>
    <lineage>
        <taxon>Eukaryota</taxon>
        <taxon>Viridiplantae</taxon>
        <taxon>Streptophyta</taxon>
        <taxon>Embryophyta</taxon>
        <taxon>Bryophyta</taxon>
        <taxon>Bryophytina</taxon>
        <taxon>Bryopsida</taxon>
        <taxon>Dicranidae</taxon>
        <taxon>Pseudoditrichales</taxon>
        <taxon>Ditrichaceae</taxon>
        <taxon>Ceratodon</taxon>
    </lineage>
</organism>
<evidence type="ECO:0000259" key="1">
    <source>
        <dbReference type="PROSITE" id="PS50181"/>
    </source>
</evidence>
<name>A0A8T0GL68_CERPU</name>
<dbReference type="EMBL" id="CM026432">
    <property type="protein sequence ID" value="KAG0557792.1"/>
    <property type="molecule type" value="Genomic_DNA"/>
</dbReference>
<reference evidence="2 3" key="1">
    <citation type="submission" date="2020-06" db="EMBL/GenBank/DDBJ databases">
        <title>WGS assembly of Ceratodon purpureus strain R40.</title>
        <authorList>
            <person name="Carey S.B."/>
            <person name="Jenkins J."/>
            <person name="Shu S."/>
            <person name="Lovell J.T."/>
            <person name="Sreedasyam A."/>
            <person name="Maumus F."/>
            <person name="Tiley G.P."/>
            <person name="Fernandez-Pozo N."/>
            <person name="Barry K."/>
            <person name="Chen C."/>
            <person name="Wang M."/>
            <person name="Lipzen A."/>
            <person name="Daum C."/>
            <person name="Saski C.A."/>
            <person name="Payton A.C."/>
            <person name="Mcbreen J.C."/>
            <person name="Conrad R.E."/>
            <person name="Kollar L.M."/>
            <person name="Olsson S."/>
            <person name="Huttunen S."/>
            <person name="Landis J.B."/>
            <person name="Wickett N.J."/>
            <person name="Johnson M.G."/>
            <person name="Rensing S.A."/>
            <person name="Grimwood J."/>
            <person name="Schmutz J."/>
            <person name="Mcdaniel S.F."/>
        </authorList>
    </citation>
    <scope>NUCLEOTIDE SEQUENCE [LARGE SCALE GENOMIC DNA]</scope>
    <source>
        <strain evidence="2 3">R40</strain>
    </source>
</reference>
<keyword evidence="3" id="KW-1185">Reference proteome</keyword>
<dbReference type="Pfam" id="PF12937">
    <property type="entry name" value="F-box-like"/>
    <property type="match status" value="1"/>
</dbReference>
<proteinExistence type="predicted"/>
<sequence>MFGLFHMACTGITMDSLDADLWIHELPPEIVEHVLSFLPLTNWQRYGLVCKRWNEILCTTFESEMALLYHLLDFEESALFCPDGQECWHNFLEQ</sequence>
<comment type="caution">
    <text evidence="2">The sequence shown here is derived from an EMBL/GenBank/DDBJ whole genome shotgun (WGS) entry which is preliminary data.</text>
</comment>
<dbReference type="SUPFAM" id="SSF81383">
    <property type="entry name" value="F-box domain"/>
    <property type="match status" value="1"/>
</dbReference>